<evidence type="ECO:0000313" key="7">
    <source>
        <dbReference type="EMBL" id="ABE80131.2"/>
    </source>
</evidence>
<dbReference type="PANTHER" id="PTHR31500">
    <property type="entry name" value="AT-HOOK MOTIF NUCLEAR-LOCALIZED PROTEIN 9"/>
    <property type="match status" value="1"/>
</dbReference>
<keyword evidence="4 5" id="KW-0539">Nucleus</keyword>
<gene>
    <name evidence="7" type="ORF">MtrDRAFT_AC139525g20v2</name>
</gene>
<comment type="function">
    <text evidence="5">Transcription factor that specifically binds AT-rich DNA sequences related to the nuclear matrix attachment regions (MARs).</text>
</comment>
<sequence>MHNNNVSVGSPQQLVTTNTLPQEMNMNISVGNSIVTTIGTSIVALEAPTVTPTTTTPGSLDLFGKKKRGRPRKYDADGNLNPSYKKIVKTTTPILTSPPGFTLSTNEFASKKGRGKSTGFVNYQTFSSFGEVFPSTAAVDFAPHVVTVYAGEDVGGKILSFAQKSPRGICILSANGAISKVALGQPGSTGVNSKKQCNGKAYHRQCPLAREVVTQGRFEILSLSGSYTASDNSGIRTREGGLSVSLAGPDGRVIGGAVAGVLIAAGPIQV</sequence>
<dbReference type="GO" id="GO:0003680">
    <property type="term" value="F:minor groove of adenine-thymine-rich DNA binding"/>
    <property type="evidence" value="ECO:0007669"/>
    <property type="project" value="UniProtKB-UniRule"/>
</dbReference>
<keyword evidence="2 5" id="KW-0238">DNA-binding</keyword>
<feature type="domain" description="PPC" evidence="6">
    <location>
        <begin position="138"/>
        <end position="270"/>
    </location>
</feature>
<dbReference type="Gene3D" id="3.30.1330.80">
    <property type="entry name" value="Hypothetical protein, similar to alpha- acetolactate decarboxylase, domain 2"/>
    <property type="match status" value="1"/>
</dbReference>
<keyword evidence="3 5" id="KW-0804">Transcription</keyword>
<dbReference type="AlphaFoldDB" id="Q1SN22"/>
<organism evidence="7">
    <name type="scientific">Medicago truncatula</name>
    <name type="common">Barrel medic</name>
    <name type="synonym">Medicago tribuloides</name>
    <dbReference type="NCBI Taxonomy" id="3880"/>
    <lineage>
        <taxon>Eukaryota</taxon>
        <taxon>Viridiplantae</taxon>
        <taxon>Streptophyta</taxon>
        <taxon>Embryophyta</taxon>
        <taxon>Tracheophyta</taxon>
        <taxon>Spermatophyta</taxon>
        <taxon>Magnoliopsida</taxon>
        <taxon>eudicotyledons</taxon>
        <taxon>Gunneridae</taxon>
        <taxon>Pentapetalae</taxon>
        <taxon>rosids</taxon>
        <taxon>fabids</taxon>
        <taxon>Fabales</taxon>
        <taxon>Fabaceae</taxon>
        <taxon>Papilionoideae</taxon>
        <taxon>50 kb inversion clade</taxon>
        <taxon>NPAAA clade</taxon>
        <taxon>Hologalegina</taxon>
        <taxon>IRL clade</taxon>
        <taxon>Trifolieae</taxon>
        <taxon>Medicago</taxon>
    </lineage>
</organism>
<dbReference type="PANTHER" id="PTHR31500:SF56">
    <property type="entry name" value="AT-HOOK MOTIF NUCLEAR-LOCALIZED PROTEIN"/>
    <property type="match status" value="1"/>
</dbReference>
<dbReference type="InterPro" id="IPR005175">
    <property type="entry name" value="PPC_dom"/>
</dbReference>
<comment type="domain">
    <text evidence="5">The PPC domain mediates interactions between AHL proteins.</text>
</comment>
<evidence type="ECO:0000259" key="6">
    <source>
        <dbReference type="PROSITE" id="PS51742"/>
    </source>
</evidence>
<dbReference type="SUPFAM" id="SSF117856">
    <property type="entry name" value="AF0104/ALDC/Ptd012-like"/>
    <property type="match status" value="1"/>
</dbReference>
<name>Q1SN22_MEDTR</name>
<evidence type="ECO:0000256" key="5">
    <source>
        <dbReference type="RuleBase" id="RU367031"/>
    </source>
</evidence>
<proteinExistence type="predicted"/>
<dbReference type="Pfam" id="PF03479">
    <property type="entry name" value="PCC"/>
    <property type="match status" value="1"/>
</dbReference>
<reference evidence="7" key="2">
    <citation type="submission" date="2007-04" db="EMBL/GenBank/DDBJ databases">
        <authorList>
            <consortium name="The International Medicago Genome Annotation Group"/>
        </authorList>
    </citation>
    <scope>NUCLEOTIDE SEQUENCE</scope>
</reference>
<dbReference type="ExpressionAtlas" id="Q1SN22">
    <property type="expression patterns" value="differential"/>
</dbReference>
<dbReference type="CDD" id="cd11378">
    <property type="entry name" value="DUF296"/>
    <property type="match status" value="1"/>
</dbReference>
<comment type="subcellular location">
    <subcellularLocation>
        <location evidence="5">Nucleus</location>
    </subcellularLocation>
</comment>
<protein>
    <recommendedName>
        <fullName evidence="5">AT-hook motif nuclear-localized protein</fullName>
    </recommendedName>
</protein>
<dbReference type="PROSITE" id="PS51742">
    <property type="entry name" value="PPC"/>
    <property type="match status" value="1"/>
</dbReference>
<keyword evidence="1 5" id="KW-0805">Transcription regulation</keyword>
<evidence type="ECO:0000256" key="3">
    <source>
        <dbReference type="ARBA" id="ARBA00023163"/>
    </source>
</evidence>
<dbReference type="EMBL" id="AC139525">
    <property type="protein sequence ID" value="ABE80131.2"/>
    <property type="molecule type" value="Genomic_DNA"/>
</dbReference>
<accession>Q1SN22</accession>
<evidence type="ECO:0000256" key="1">
    <source>
        <dbReference type="ARBA" id="ARBA00023015"/>
    </source>
</evidence>
<reference evidence="7" key="1">
    <citation type="submission" date="2006-03" db="EMBL/GenBank/DDBJ databases">
        <authorList>
            <person name="Shaull S."/>
            <person name="Lin S."/>
            <person name="Dixon R."/>
            <person name="May G."/>
            <person name="Sumner L."/>
            <person name="Gonzales B."/>
            <person name="Cook D."/>
            <person name="Kim D."/>
            <person name="Roe B.A."/>
        </authorList>
    </citation>
    <scope>NUCLEOTIDE SEQUENCE</scope>
</reference>
<evidence type="ECO:0000256" key="2">
    <source>
        <dbReference type="ARBA" id="ARBA00023125"/>
    </source>
</evidence>
<dbReference type="GO" id="GO:0005634">
    <property type="term" value="C:nucleus"/>
    <property type="evidence" value="ECO:0007669"/>
    <property type="project" value="UniProtKB-SubCell"/>
</dbReference>
<dbReference type="InterPro" id="IPR039605">
    <property type="entry name" value="AHL"/>
</dbReference>
<evidence type="ECO:0000256" key="4">
    <source>
        <dbReference type="ARBA" id="ARBA00023242"/>
    </source>
</evidence>